<dbReference type="OrthoDB" id="8524807at2"/>
<keyword evidence="5 8" id="KW-1133">Transmembrane helix</keyword>
<dbReference type="EMBL" id="CP031417">
    <property type="protein sequence ID" value="AXK80608.1"/>
    <property type="molecule type" value="Genomic_DNA"/>
</dbReference>
<feature type="region of interest" description="Disordered" evidence="7">
    <location>
        <begin position="190"/>
        <end position="213"/>
    </location>
</feature>
<keyword evidence="2" id="KW-0813">Transport</keyword>
<evidence type="ECO:0000256" key="4">
    <source>
        <dbReference type="ARBA" id="ARBA00022692"/>
    </source>
</evidence>
<evidence type="ECO:0000256" key="5">
    <source>
        <dbReference type="ARBA" id="ARBA00022989"/>
    </source>
</evidence>
<dbReference type="InterPro" id="IPR020846">
    <property type="entry name" value="MFS_dom"/>
</dbReference>
<dbReference type="PANTHER" id="PTHR23517">
    <property type="entry name" value="RESISTANCE PROTEIN MDTM, PUTATIVE-RELATED-RELATED"/>
    <property type="match status" value="1"/>
</dbReference>
<feature type="transmembrane region" description="Helical" evidence="8">
    <location>
        <begin position="547"/>
        <end position="570"/>
    </location>
</feature>
<keyword evidence="3" id="KW-1003">Cell membrane</keyword>
<proteinExistence type="predicted"/>
<dbReference type="InterPro" id="IPR036259">
    <property type="entry name" value="MFS_trans_sf"/>
</dbReference>
<keyword evidence="11" id="KW-1185">Reference proteome</keyword>
<accession>A0A345ZUL1</accession>
<feature type="transmembrane region" description="Helical" evidence="8">
    <location>
        <begin position="409"/>
        <end position="428"/>
    </location>
</feature>
<dbReference type="Proteomes" id="UP000254889">
    <property type="component" value="Chromosome"/>
</dbReference>
<dbReference type="GO" id="GO:0005886">
    <property type="term" value="C:plasma membrane"/>
    <property type="evidence" value="ECO:0007669"/>
    <property type="project" value="UniProtKB-SubCell"/>
</dbReference>
<evidence type="ECO:0000256" key="8">
    <source>
        <dbReference type="SAM" id="Phobius"/>
    </source>
</evidence>
<dbReference type="Pfam" id="PF07690">
    <property type="entry name" value="MFS_1"/>
    <property type="match status" value="1"/>
</dbReference>
<sequence length="706" mass="75602">MRLYSRVTIVLFGKAPGWLAERAVDHRREGAGAGVADRARRLGDRGAFRQAGQAIDGPQPRPPFGKAKAGLLAEDPRQRATAGATCVRPAIKIQIDAGIVEEGAGNAQRPGIARHGHSEPAFAQAAELGQDEAGDDAAAAVLVIVGRLLQEGQDQFAQQARDFRERWARRQSRAIRGVDIDRAHLDAAAHDDRMRPLRRQPQGAGRRQDPGRFRRFHPHDAARGVGELAAPVMVQGNAIARRPRARQDGNRAGGVVQVRTVWRGRGHGLISTKLGRTSPKGKCIVATDCQLPQMPEMPMNPTAIDARDDSARRRAIAFLNWAHAVDHFVLLIYPTVVIGLTAVYGRSYSELIALSSAAFIAFGVFSLPAGWLADRWSRRNMMAAFYIGGGISLLVVGLAPNLIVLAIGMFALGMFAAIYHPVGMAMLIEASQARGRTLAFNGVCGNLGVSLAAGISAFLASWINWRAAFIVPGALVMASGFAYVWLTPDDRHHAKKRKSVATVPLTPRTAMILFGLFLAISITAGVTFNMLTIALPKIVDERLATHVPLVLAGSIATLVLICGGIAQLFIGRLVERFAPHTLFVAVTGLGFLGNLGAAYFDGVSLMAALAVSIAAIYAQVTINDMVLARYTADAWRGRVYAVRYFTLFISAGCAIAMISLLHDRGGFGLVLAANAVIAFAMFVATVGLTLLIGQVEARHAQLQAAE</sequence>
<feature type="domain" description="Major facilitator superfamily (MFS) profile" evidence="9">
    <location>
        <begin position="315"/>
        <end position="696"/>
    </location>
</feature>
<evidence type="ECO:0000256" key="6">
    <source>
        <dbReference type="ARBA" id="ARBA00023136"/>
    </source>
</evidence>
<evidence type="ECO:0000256" key="2">
    <source>
        <dbReference type="ARBA" id="ARBA00022448"/>
    </source>
</evidence>
<reference evidence="10 11" key="1">
    <citation type="submission" date="2018-07" db="EMBL/GenBank/DDBJ databases">
        <authorList>
            <person name="Quirk P.G."/>
            <person name="Krulwich T.A."/>
        </authorList>
    </citation>
    <scope>NUCLEOTIDE SEQUENCE [LARGE SCALE GENOMIC DNA]</scope>
    <source>
        <strain evidence="10 11">CC-BB4</strain>
    </source>
</reference>
<dbReference type="InterPro" id="IPR050171">
    <property type="entry name" value="MFS_Transporters"/>
</dbReference>
<feature type="transmembrane region" description="Helical" evidence="8">
    <location>
        <begin position="509"/>
        <end position="535"/>
    </location>
</feature>
<evidence type="ECO:0000313" key="11">
    <source>
        <dbReference type="Proteomes" id="UP000254889"/>
    </source>
</evidence>
<feature type="transmembrane region" description="Helical" evidence="8">
    <location>
        <begin position="351"/>
        <end position="372"/>
    </location>
</feature>
<feature type="transmembrane region" description="Helical" evidence="8">
    <location>
        <begin position="640"/>
        <end position="661"/>
    </location>
</feature>
<feature type="transmembrane region" description="Helical" evidence="8">
    <location>
        <begin position="384"/>
        <end position="403"/>
    </location>
</feature>
<dbReference type="PROSITE" id="PS50850">
    <property type="entry name" value="MFS"/>
    <property type="match status" value="1"/>
</dbReference>
<dbReference type="InterPro" id="IPR011701">
    <property type="entry name" value="MFS"/>
</dbReference>
<evidence type="ECO:0000256" key="1">
    <source>
        <dbReference type="ARBA" id="ARBA00004651"/>
    </source>
</evidence>
<name>A0A345ZUL1_9HYPH</name>
<feature type="transmembrane region" description="Helical" evidence="8">
    <location>
        <begin position="321"/>
        <end position="345"/>
    </location>
</feature>
<dbReference type="GO" id="GO:0022857">
    <property type="term" value="F:transmembrane transporter activity"/>
    <property type="evidence" value="ECO:0007669"/>
    <property type="project" value="InterPro"/>
</dbReference>
<organism evidence="10 11">
    <name type="scientific">Pseudolabrys taiwanensis</name>
    <dbReference type="NCBI Taxonomy" id="331696"/>
    <lineage>
        <taxon>Bacteria</taxon>
        <taxon>Pseudomonadati</taxon>
        <taxon>Pseudomonadota</taxon>
        <taxon>Alphaproteobacteria</taxon>
        <taxon>Hyphomicrobiales</taxon>
        <taxon>Xanthobacteraceae</taxon>
        <taxon>Pseudolabrys</taxon>
    </lineage>
</organism>
<feature type="transmembrane region" description="Helical" evidence="8">
    <location>
        <begin position="440"/>
        <end position="463"/>
    </location>
</feature>
<feature type="transmembrane region" description="Helical" evidence="8">
    <location>
        <begin position="606"/>
        <end position="628"/>
    </location>
</feature>
<feature type="transmembrane region" description="Helical" evidence="8">
    <location>
        <begin position="582"/>
        <end position="600"/>
    </location>
</feature>
<evidence type="ECO:0000259" key="9">
    <source>
        <dbReference type="PROSITE" id="PS50850"/>
    </source>
</evidence>
<keyword evidence="6 8" id="KW-0472">Membrane</keyword>
<protein>
    <submittedName>
        <fullName evidence="10">MFS transporter</fullName>
    </submittedName>
</protein>
<dbReference type="PANTHER" id="PTHR23517:SF2">
    <property type="entry name" value="MULTIDRUG RESISTANCE PROTEIN MDTH"/>
    <property type="match status" value="1"/>
</dbReference>
<evidence type="ECO:0000313" key="10">
    <source>
        <dbReference type="EMBL" id="AXK80608.1"/>
    </source>
</evidence>
<dbReference type="Gene3D" id="1.20.1250.20">
    <property type="entry name" value="MFS general substrate transporter like domains"/>
    <property type="match status" value="2"/>
</dbReference>
<dbReference type="SUPFAM" id="SSF103473">
    <property type="entry name" value="MFS general substrate transporter"/>
    <property type="match status" value="1"/>
</dbReference>
<dbReference type="AlphaFoldDB" id="A0A345ZUL1"/>
<comment type="subcellular location">
    <subcellularLocation>
        <location evidence="1">Cell membrane</location>
        <topology evidence="1">Multi-pass membrane protein</topology>
    </subcellularLocation>
</comment>
<dbReference type="KEGG" id="ptaw:DW352_08840"/>
<gene>
    <name evidence="10" type="ORF">DW352_08840</name>
</gene>
<evidence type="ECO:0000256" key="7">
    <source>
        <dbReference type="SAM" id="MobiDB-lite"/>
    </source>
</evidence>
<feature type="transmembrane region" description="Helical" evidence="8">
    <location>
        <begin position="667"/>
        <end position="692"/>
    </location>
</feature>
<evidence type="ECO:0000256" key="3">
    <source>
        <dbReference type="ARBA" id="ARBA00022475"/>
    </source>
</evidence>
<feature type="transmembrane region" description="Helical" evidence="8">
    <location>
        <begin position="469"/>
        <end position="488"/>
    </location>
</feature>
<keyword evidence="4 8" id="KW-0812">Transmembrane</keyword>